<dbReference type="EMBL" id="JBHSMS010000026">
    <property type="protein sequence ID" value="MFC5511148.1"/>
    <property type="molecule type" value="Genomic_DNA"/>
</dbReference>
<dbReference type="Proteomes" id="UP001596031">
    <property type="component" value="Unassembled WGS sequence"/>
</dbReference>
<proteinExistence type="predicted"/>
<dbReference type="InterPro" id="IPR007539">
    <property type="entry name" value="DUF551"/>
</dbReference>
<dbReference type="Pfam" id="PF04448">
    <property type="entry name" value="DUF551"/>
    <property type="match status" value="1"/>
</dbReference>
<name>A0ABW0PGN3_9BURK</name>
<feature type="compositionally biased region" description="Low complexity" evidence="1">
    <location>
        <begin position="297"/>
        <end position="306"/>
    </location>
</feature>
<feature type="domain" description="DUF551" evidence="2">
    <location>
        <begin position="216"/>
        <end position="287"/>
    </location>
</feature>
<sequence>MTQQGSEPAAMETQKAVVITDTDSAREYLVQWMREHFPSDRTFSAHIREELAGDFAWQLAKALSAMESPDAAAVSRAVAALEPFAKLAHLFAPEKRRANVPTTGLIVSWPRLGADGEMVEHELTVEHLREADAAFRAAAGLPDVERARARLVAVEKARLALLDAQEAQVVASEMPHWGGIHPDLQAELRKLLGAVEQLVAFGPLILPPAPAFAGRWTSVASAMPDDRERVWASTGGNDTGNDCFFGRGFMAGRSGATAEDEARVWRYTHGGQPVPKPVTHWMELPQAGPGADGAGGSIAAPAGPQD</sequence>
<evidence type="ECO:0000313" key="3">
    <source>
        <dbReference type="EMBL" id="MFC5511148.1"/>
    </source>
</evidence>
<gene>
    <name evidence="3" type="ORF">ACFPOU_08405</name>
</gene>
<feature type="region of interest" description="Disordered" evidence="1">
    <location>
        <begin position="285"/>
        <end position="306"/>
    </location>
</feature>
<evidence type="ECO:0000313" key="4">
    <source>
        <dbReference type="Proteomes" id="UP001596031"/>
    </source>
</evidence>
<accession>A0ABW0PGN3</accession>
<keyword evidence="4" id="KW-1185">Reference proteome</keyword>
<reference evidence="4" key="1">
    <citation type="journal article" date="2019" name="Int. J. Syst. Evol. Microbiol.">
        <title>The Global Catalogue of Microorganisms (GCM) 10K type strain sequencing project: providing services to taxonomists for standard genome sequencing and annotation.</title>
        <authorList>
            <consortium name="The Broad Institute Genomics Platform"/>
            <consortium name="The Broad Institute Genome Sequencing Center for Infectious Disease"/>
            <person name="Wu L."/>
            <person name="Ma J."/>
        </authorList>
    </citation>
    <scope>NUCLEOTIDE SEQUENCE [LARGE SCALE GENOMIC DNA]</scope>
    <source>
        <strain evidence="4">CCUG 38813</strain>
    </source>
</reference>
<dbReference type="RefSeq" id="WP_379719428.1">
    <property type="nucleotide sequence ID" value="NZ_JBHSMS010000026.1"/>
</dbReference>
<evidence type="ECO:0000259" key="2">
    <source>
        <dbReference type="Pfam" id="PF04448"/>
    </source>
</evidence>
<evidence type="ECO:0000256" key="1">
    <source>
        <dbReference type="SAM" id="MobiDB-lite"/>
    </source>
</evidence>
<comment type="caution">
    <text evidence="3">The sequence shown here is derived from an EMBL/GenBank/DDBJ whole genome shotgun (WGS) entry which is preliminary data.</text>
</comment>
<protein>
    <submittedName>
        <fullName evidence="3">DUF551 domain-containing protein</fullName>
    </submittedName>
</protein>
<organism evidence="3 4">
    <name type="scientific">Massilia jejuensis</name>
    <dbReference type="NCBI Taxonomy" id="648894"/>
    <lineage>
        <taxon>Bacteria</taxon>
        <taxon>Pseudomonadati</taxon>
        <taxon>Pseudomonadota</taxon>
        <taxon>Betaproteobacteria</taxon>
        <taxon>Burkholderiales</taxon>
        <taxon>Oxalobacteraceae</taxon>
        <taxon>Telluria group</taxon>
        <taxon>Massilia</taxon>
    </lineage>
</organism>